<feature type="region of interest" description="Disordered" evidence="3">
    <location>
        <begin position="597"/>
        <end position="639"/>
    </location>
</feature>
<evidence type="ECO:0000313" key="5">
    <source>
        <dbReference type="EMBL" id="GMH60245.1"/>
    </source>
</evidence>
<feature type="region of interest" description="Disordered" evidence="3">
    <location>
        <begin position="658"/>
        <end position="717"/>
    </location>
</feature>
<dbReference type="Pfam" id="PF13181">
    <property type="entry name" value="TPR_8"/>
    <property type="match status" value="1"/>
</dbReference>
<gene>
    <name evidence="5" type="ORF">TrST_g4494</name>
</gene>
<proteinExistence type="predicted"/>
<evidence type="ECO:0000256" key="1">
    <source>
        <dbReference type="PROSITE-ProRule" id="PRU00339"/>
    </source>
</evidence>
<dbReference type="InterPro" id="IPR011990">
    <property type="entry name" value="TPR-like_helical_dom_sf"/>
</dbReference>
<dbReference type="Proteomes" id="UP001165085">
    <property type="component" value="Unassembled WGS sequence"/>
</dbReference>
<organism evidence="5 6">
    <name type="scientific">Triparma strigata</name>
    <dbReference type="NCBI Taxonomy" id="1606541"/>
    <lineage>
        <taxon>Eukaryota</taxon>
        <taxon>Sar</taxon>
        <taxon>Stramenopiles</taxon>
        <taxon>Ochrophyta</taxon>
        <taxon>Bolidophyceae</taxon>
        <taxon>Parmales</taxon>
        <taxon>Triparmaceae</taxon>
        <taxon>Triparma</taxon>
    </lineage>
</organism>
<keyword evidence="4" id="KW-0812">Transmembrane</keyword>
<dbReference type="PROSITE" id="PS50005">
    <property type="entry name" value="TPR"/>
    <property type="match status" value="1"/>
</dbReference>
<feature type="transmembrane region" description="Helical" evidence="4">
    <location>
        <begin position="52"/>
        <end position="73"/>
    </location>
</feature>
<keyword evidence="4" id="KW-0472">Membrane</keyword>
<evidence type="ECO:0000313" key="6">
    <source>
        <dbReference type="Proteomes" id="UP001165085"/>
    </source>
</evidence>
<dbReference type="EMBL" id="BRXY01000064">
    <property type="protein sequence ID" value="GMH60245.1"/>
    <property type="molecule type" value="Genomic_DNA"/>
</dbReference>
<keyword evidence="1" id="KW-0802">TPR repeat</keyword>
<keyword evidence="6" id="KW-1185">Reference proteome</keyword>
<reference evidence="6" key="1">
    <citation type="journal article" date="2023" name="Commun. Biol.">
        <title>Genome analysis of Parmales, the sister group of diatoms, reveals the evolutionary specialization of diatoms from phago-mixotrophs to photoautotrophs.</title>
        <authorList>
            <person name="Ban H."/>
            <person name="Sato S."/>
            <person name="Yoshikawa S."/>
            <person name="Yamada K."/>
            <person name="Nakamura Y."/>
            <person name="Ichinomiya M."/>
            <person name="Sato N."/>
            <person name="Blanc-Mathieu R."/>
            <person name="Endo H."/>
            <person name="Kuwata A."/>
            <person name="Ogata H."/>
        </authorList>
    </citation>
    <scope>NUCLEOTIDE SEQUENCE [LARGE SCALE GENOMIC DNA]</scope>
    <source>
        <strain evidence="6">NIES 3701</strain>
    </source>
</reference>
<dbReference type="Gene3D" id="1.25.40.10">
    <property type="entry name" value="Tetratricopeptide repeat domain"/>
    <property type="match status" value="2"/>
</dbReference>
<name>A0A9W7DZY3_9STRA</name>
<feature type="coiled-coil region" evidence="2">
    <location>
        <begin position="738"/>
        <end position="776"/>
    </location>
</feature>
<dbReference type="SMART" id="SM00028">
    <property type="entry name" value="TPR"/>
    <property type="match status" value="3"/>
</dbReference>
<dbReference type="SUPFAM" id="SSF48452">
    <property type="entry name" value="TPR-like"/>
    <property type="match status" value="1"/>
</dbReference>
<evidence type="ECO:0000256" key="2">
    <source>
        <dbReference type="SAM" id="Coils"/>
    </source>
</evidence>
<feature type="compositionally biased region" description="Acidic residues" evidence="3">
    <location>
        <begin position="708"/>
        <end position="717"/>
    </location>
</feature>
<dbReference type="OrthoDB" id="426293at2759"/>
<comment type="caution">
    <text evidence="5">The sequence shown here is derived from an EMBL/GenBank/DDBJ whole genome shotgun (WGS) entry which is preliminary data.</text>
</comment>
<feature type="compositionally biased region" description="Basic residues" evidence="3">
    <location>
        <begin position="40"/>
        <end position="49"/>
    </location>
</feature>
<sequence>MRFDAAGGIKPAAGASRFRRRPPVICGECVKPADDQTGRPSRRRRRSRPARASTWMMLMVSVLLAVGSGAGGVKESKNLSLDSIDPRSPIDMEEFVDYNRELVVVDATLGNSYALYGNRIEARLNPDHKTMAKNCFSGLGLRGCKIRESFKEQAGHGWLMDESAGLQFLGNEGEEAGVEEYCLSCCSMTRSTAKIDEVWDLTCDAGTTHQFTKISEQYYCMEFRFLRNEYLGDKTILYCRVERAGEIWNPPTYLDAARTIPNPDYSKFEFYGEQCTEPDLNRDDKSAFRGYTLELTVEEKNDGFTYWRMVHDCTVTIDEEEHIPMRDEDLWNPGGANLIYERIIMKSPDEFGPYTLPFQFIIMSVLICSCCCCQCVKYGRDDPCRVCSRRLIFRRKKCFWCNFYKAVPAKDRIYKELQKEDKARRSVEDPIYVDTMIERFEHFMDGIRQQMKGTTRDEDQYELERGEMDVGYRRKQPNRRAIVPSDLFEKDTGITVVPKTLFDKFGKQGVYPSFSVGSPARDAYNNKTRFDMSFIPKARDAKIAGLEEPPFEFEGYDSAIGLSLSVAQPDTTQPPSPESDESVDELFLRDLAKYGEKEASRKKRKRDKKKNKKQGKMLRMESSSSSEPQDGPKKLMFADEGVDEKGVKQIQFGVSVADEVSDRSKFRPSATAKPTKSAMRTGGLKKSLKYSTGVGFAPPEEDTKVEDAGDDDDDDLDFDFEAMADMAAGKAAAKLGYVQSAEDRAKEEREEQEREAAKLEEKIRVQQQRKAGERKKAGLKIEFSAEKLLEHTKGVRDEGKQGGIGRKAHSRWTHVANQINEDSKENYLRKLKAEPKNFLALQRLGVIVKKEAESEIARNPIYAFQLFRCAALALEKSIEIRGKGETEKDQDFPWRDLAEAHLRTWLLQGIRGDRHHLDNSCLAWGHASRQMVNMSDPRCLVHYASSQQFIGNYKGAAQILGEIITNFPNYAKLNSVCFQASIILKSLHHYKQAASYLEKVLALGPPAPYTVVDIMFIMGRIYEEWSLEEDGHYEQTSHKAYMKVMMALKTEEVLPSLTGFDDWMGDAITWCSLAEKCEAGGHYVLAADFFNESIRRYEDEDHHTPLAQLWFELSKCYARSGKMKQAKSSLERALQIEPENEKMVSVWTEWEDPKHLFETQLKLPPKKFAAKLSELMPQN</sequence>
<feature type="compositionally biased region" description="Basic residues" evidence="3">
    <location>
        <begin position="600"/>
        <end position="616"/>
    </location>
</feature>
<feature type="region of interest" description="Disordered" evidence="3">
    <location>
        <begin position="29"/>
        <end position="50"/>
    </location>
</feature>
<evidence type="ECO:0000256" key="4">
    <source>
        <dbReference type="SAM" id="Phobius"/>
    </source>
</evidence>
<feature type="repeat" description="TPR" evidence="1">
    <location>
        <begin position="1107"/>
        <end position="1140"/>
    </location>
</feature>
<dbReference type="AlphaFoldDB" id="A0A9W7DZY3"/>
<dbReference type="PROSITE" id="PS50293">
    <property type="entry name" value="TPR_REGION"/>
    <property type="match status" value="1"/>
</dbReference>
<dbReference type="InterPro" id="IPR019734">
    <property type="entry name" value="TPR_rpt"/>
</dbReference>
<feature type="compositionally biased region" description="Basic and acidic residues" evidence="3">
    <location>
        <begin position="630"/>
        <end position="639"/>
    </location>
</feature>
<protein>
    <submittedName>
        <fullName evidence="5">Uncharacterized protein</fullName>
    </submittedName>
</protein>
<accession>A0A9W7DZY3</accession>
<evidence type="ECO:0000256" key="3">
    <source>
        <dbReference type="SAM" id="MobiDB-lite"/>
    </source>
</evidence>
<keyword evidence="4" id="KW-1133">Transmembrane helix</keyword>
<keyword evidence="2" id="KW-0175">Coiled coil</keyword>